<dbReference type="PANTHER" id="PTHR42885">
    <property type="entry name" value="HISTIDINOL-PHOSPHATE AMINOTRANSFERASE-RELATED"/>
    <property type="match status" value="1"/>
</dbReference>
<evidence type="ECO:0000256" key="3">
    <source>
        <dbReference type="ARBA" id="ARBA00022679"/>
    </source>
</evidence>
<dbReference type="InterPro" id="IPR015421">
    <property type="entry name" value="PyrdxlP-dep_Trfase_major"/>
</dbReference>
<proteinExistence type="predicted"/>
<comment type="cofactor">
    <cofactor evidence="1">
        <name>pyridoxal 5'-phosphate</name>
        <dbReference type="ChEBI" id="CHEBI:597326"/>
    </cofactor>
</comment>
<dbReference type="GO" id="GO:0008483">
    <property type="term" value="F:transaminase activity"/>
    <property type="evidence" value="ECO:0007669"/>
    <property type="project" value="UniProtKB-KW"/>
</dbReference>
<sequence>MSSNINRRDLFKFTGGAAVGLALVGAGVRSGLAAESDERPDGLISLSGNENSYGPSPAAREAINEAQGKANRYGYAQQLEFVKKIAEKEGVTPEHIVLGSGSSEVLCATGLAYCRNGSDTVAA</sequence>
<dbReference type="PANTHER" id="PTHR42885:SF2">
    <property type="entry name" value="HISTIDINOL-PHOSPHATE AMINOTRANSFERASE"/>
    <property type="match status" value="1"/>
</dbReference>
<dbReference type="Gene3D" id="3.40.640.10">
    <property type="entry name" value="Type I PLP-dependent aspartate aminotransferase-like (Major domain)"/>
    <property type="match status" value="1"/>
</dbReference>
<feature type="region of interest" description="Disordered" evidence="5">
    <location>
        <begin position="39"/>
        <end position="58"/>
    </location>
</feature>
<name>A0A382BZE5_9ZZZZ</name>
<evidence type="ECO:0000256" key="4">
    <source>
        <dbReference type="ARBA" id="ARBA00022898"/>
    </source>
</evidence>
<dbReference type="InterPro" id="IPR015424">
    <property type="entry name" value="PyrdxlP-dep_Trfase"/>
</dbReference>
<evidence type="ECO:0000313" key="7">
    <source>
        <dbReference type="EMBL" id="SVB19168.1"/>
    </source>
</evidence>
<dbReference type="PROSITE" id="PS51318">
    <property type="entry name" value="TAT"/>
    <property type="match status" value="1"/>
</dbReference>
<keyword evidence="3" id="KW-0808">Transferase</keyword>
<dbReference type="EMBL" id="UINC01032088">
    <property type="protein sequence ID" value="SVB19168.1"/>
    <property type="molecule type" value="Genomic_DNA"/>
</dbReference>
<dbReference type="GO" id="GO:0030170">
    <property type="term" value="F:pyridoxal phosphate binding"/>
    <property type="evidence" value="ECO:0007669"/>
    <property type="project" value="InterPro"/>
</dbReference>
<gene>
    <name evidence="7" type="ORF">METZ01_LOCUS172022</name>
</gene>
<keyword evidence="4" id="KW-0663">Pyridoxal phosphate</keyword>
<evidence type="ECO:0000256" key="2">
    <source>
        <dbReference type="ARBA" id="ARBA00022576"/>
    </source>
</evidence>
<dbReference type="InterPro" id="IPR004839">
    <property type="entry name" value="Aminotransferase_I/II_large"/>
</dbReference>
<dbReference type="InterPro" id="IPR015422">
    <property type="entry name" value="PyrdxlP-dep_Trfase_small"/>
</dbReference>
<dbReference type="AlphaFoldDB" id="A0A382BZE5"/>
<dbReference type="Pfam" id="PF00155">
    <property type="entry name" value="Aminotran_1_2"/>
    <property type="match status" value="1"/>
</dbReference>
<evidence type="ECO:0000256" key="5">
    <source>
        <dbReference type="SAM" id="MobiDB-lite"/>
    </source>
</evidence>
<dbReference type="InterPro" id="IPR006311">
    <property type="entry name" value="TAT_signal"/>
</dbReference>
<dbReference type="SUPFAM" id="SSF53383">
    <property type="entry name" value="PLP-dependent transferases"/>
    <property type="match status" value="1"/>
</dbReference>
<evidence type="ECO:0000256" key="1">
    <source>
        <dbReference type="ARBA" id="ARBA00001933"/>
    </source>
</evidence>
<feature type="non-terminal residue" evidence="7">
    <location>
        <position position="123"/>
    </location>
</feature>
<accession>A0A382BZE5</accession>
<protein>
    <recommendedName>
        <fullName evidence="6">Aminotransferase class I/classII large domain-containing protein</fullName>
    </recommendedName>
</protein>
<keyword evidence="2" id="KW-0032">Aminotransferase</keyword>
<organism evidence="7">
    <name type="scientific">marine metagenome</name>
    <dbReference type="NCBI Taxonomy" id="408172"/>
    <lineage>
        <taxon>unclassified sequences</taxon>
        <taxon>metagenomes</taxon>
        <taxon>ecological metagenomes</taxon>
    </lineage>
</organism>
<evidence type="ECO:0000259" key="6">
    <source>
        <dbReference type="Pfam" id="PF00155"/>
    </source>
</evidence>
<feature type="domain" description="Aminotransferase class I/classII large" evidence="6">
    <location>
        <begin position="43"/>
        <end position="121"/>
    </location>
</feature>
<dbReference type="Gene3D" id="3.90.1150.10">
    <property type="entry name" value="Aspartate Aminotransferase, domain 1"/>
    <property type="match status" value="1"/>
</dbReference>
<reference evidence="7" key="1">
    <citation type="submission" date="2018-05" db="EMBL/GenBank/DDBJ databases">
        <authorList>
            <person name="Lanie J.A."/>
            <person name="Ng W.-L."/>
            <person name="Kazmierczak K.M."/>
            <person name="Andrzejewski T.M."/>
            <person name="Davidsen T.M."/>
            <person name="Wayne K.J."/>
            <person name="Tettelin H."/>
            <person name="Glass J.I."/>
            <person name="Rusch D."/>
            <person name="Podicherti R."/>
            <person name="Tsui H.-C.T."/>
            <person name="Winkler M.E."/>
        </authorList>
    </citation>
    <scope>NUCLEOTIDE SEQUENCE</scope>
</reference>